<feature type="active site" description="Proton acceptor" evidence="5">
    <location>
        <position position="57"/>
    </location>
</feature>
<evidence type="ECO:0000256" key="2">
    <source>
        <dbReference type="ARBA" id="ARBA00009865"/>
    </source>
</evidence>
<organism evidence="9">
    <name type="scientific">Rhodothermus marinus</name>
    <name type="common">Rhodothermus obamensis</name>
    <dbReference type="NCBI Taxonomy" id="29549"/>
    <lineage>
        <taxon>Bacteria</taxon>
        <taxon>Pseudomonadati</taxon>
        <taxon>Rhodothermota</taxon>
        <taxon>Rhodothermia</taxon>
        <taxon>Rhodothermales</taxon>
        <taxon>Rhodothermaceae</taxon>
        <taxon>Rhodothermus</taxon>
    </lineage>
</organism>
<sequence length="451" mass="50378">MRCYKQTLLRWLAFLGVVGVSACADKGVEPELQEETCTASVADYTPLVQVGDIAAHDPAAIYVEEEGAFYLFSTGHRIPIRRSTDLINWQLAGFVLPNDVPQWCAQSIAGVQFPWAPDISFFNGKYYLYYACSGGQQHSAIGVATNVTLDPYSPNYRWEDQGKVVETRPNQDPYGSIDPNFILDEEGNPWMVWGSYLRGIYLHRIDPATGKLLNPDYEHYTTFYHLAERPIERAIEAPFIVRQGNYYYLFVSFDACCQGAASTYRVMVGRSVAITGPYVDQAGRSMLTGGGTLLLQSYGRIRGPGHNGVFRDGQGRWFFVHHFYDGLDGGRIKMQVRSLLWRNGWPVVGEAYDGKYPGEALEVAALDLAGVWGYSVDYGQGVRLRLQDDGSLERCGSNGLWSRLGNWRVEGSELVLTVGSVEERLVLEPQGRWAVGRSQSGQVLRAWKTVS</sequence>
<evidence type="ECO:0000256" key="3">
    <source>
        <dbReference type="ARBA" id="ARBA00022801"/>
    </source>
</evidence>
<keyword evidence="3 7" id="KW-0378">Hydrolase</keyword>
<keyword evidence="8" id="KW-0732">Signal</keyword>
<dbReference type="GO" id="GO:0005975">
    <property type="term" value="P:carbohydrate metabolic process"/>
    <property type="evidence" value="ECO:0007669"/>
    <property type="project" value="InterPro"/>
</dbReference>
<evidence type="ECO:0000256" key="8">
    <source>
        <dbReference type="SAM" id="SignalP"/>
    </source>
</evidence>
<dbReference type="GO" id="GO:0004553">
    <property type="term" value="F:hydrolase activity, hydrolyzing O-glycosyl compounds"/>
    <property type="evidence" value="ECO:0007669"/>
    <property type="project" value="InterPro"/>
</dbReference>
<protein>
    <submittedName>
        <fullName evidence="9">Arabinan endo-1,5-alpha-L-arabinosidase</fullName>
    </submittedName>
</protein>
<dbReference type="Pfam" id="PF04616">
    <property type="entry name" value="Glyco_hydro_43"/>
    <property type="match status" value="1"/>
</dbReference>
<dbReference type="PROSITE" id="PS51257">
    <property type="entry name" value="PROKAR_LIPOPROTEIN"/>
    <property type="match status" value="1"/>
</dbReference>
<name>A0A7V2F6W2_RHOMR</name>
<evidence type="ECO:0000313" key="9">
    <source>
        <dbReference type="EMBL" id="HER96532.1"/>
    </source>
</evidence>
<proteinExistence type="inferred from homology"/>
<evidence type="ECO:0000256" key="4">
    <source>
        <dbReference type="ARBA" id="ARBA00023295"/>
    </source>
</evidence>
<feature type="chain" id="PRO_5031221726" evidence="8">
    <location>
        <begin position="25"/>
        <end position="451"/>
    </location>
</feature>
<dbReference type="InterPro" id="IPR050727">
    <property type="entry name" value="GH43_arabinanases"/>
</dbReference>
<evidence type="ECO:0000256" key="1">
    <source>
        <dbReference type="ARBA" id="ARBA00004834"/>
    </source>
</evidence>
<dbReference type="SUPFAM" id="SSF75005">
    <property type="entry name" value="Arabinanase/levansucrase/invertase"/>
    <property type="match status" value="1"/>
</dbReference>
<dbReference type="PANTHER" id="PTHR43301">
    <property type="entry name" value="ARABINAN ENDO-1,5-ALPHA-L-ARABINOSIDASE"/>
    <property type="match status" value="1"/>
</dbReference>
<gene>
    <name evidence="9" type="ORF">ENO59_08460</name>
</gene>
<feature type="active site" description="Proton donor" evidence="5">
    <location>
        <position position="236"/>
    </location>
</feature>
<feature type="site" description="Important for catalytic activity, responsible for pKa modulation of the active site Glu and correct orientation of both the proton donor and substrate" evidence="6">
    <location>
        <position position="178"/>
    </location>
</feature>
<dbReference type="InterPro" id="IPR023296">
    <property type="entry name" value="Glyco_hydro_beta-prop_sf"/>
</dbReference>
<dbReference type="AlphaFoldDB" id="A0A7V2F6W2"/>
<accession>A0A7V2F6W2</accession>
<comment type="pathway">
    <text evidence="1">Glycan metabolism; L-arabinan degradation.</text>
</comment>
<dbReference type="EMBL" id="DSGB01000006">
    <property type="protein sequence ID" value="HER96532.1"/>
    <property type="molecule type" value="Genomic_DNA"/>
</dbReference>
<evidence type="ECO:0000256" key="7">
    <source>
        <dbReference type="RuleBase" id="RU361187"/>
    </source>
</evidence>
<keyword evidence="4 7" id="KW-0326">Glycosidase</keyword>
<dbReference type="PANTHER" id="PTHR43301:SF3">
    <property type="entry name" value="ARABINAN ENDO-1,5-ALPHA-L-ARABINOSIDASE A-RELATED"/>
    <property type="match status" value="1"/>
</dbReference>
<dbReference type="CDD" id="cd08998">
    <property type="entry name" value="GH43_Arb43a-like"/>
    <property type="match status" value="1"/>
</dbReference>
<feature type="signal peptide" evidence="8">
    <location>
        <begin position="1"/>
        <end position="24"/>
    </location>
</feature>
<evidence type="ECO:0000256" key="5">
    <source>
        <dbReference type="PIRSR" id="PIRSR606710-1"/>
    </source>
</evidence>
<reference evidence="9" key="1">
    <citation type="journal article" date="2020" name="mSystems">
        <title>Genome- and Community-Level Interaction Insights into Carbon Utilization and Element Cycling Functions of Hydrothermarchaeota in Hydrothermal Sediment.</title>
        <authorList>
            <person name="Zhou Z."/>
            <person name="Liu Y."/>
            <person name="Xu W."/>
            <person name="Pan J."/>
            <person name="Luo Z.H."/>
            <person name="Li M."/>
        </authorList>
    </citation>
    <scope>NUCLEOTIDE SEQUENCE [LARGE SCALE GENOMIC DNA]</scope>
    <source>
        <strain evidence="9">SpSt-143</strain>
    </source>
</reference>
<comment type="similarity">
    <text evidence="2 7">Belongs to the glycosyl hydrolase 43 family.</text>
</comment>
<dbReference type="Gene3D" id="2.115.10.20">
    <property type="entry name" value="Glycosyl hydrolase domain, family 43"/>
    <property type="match status" value="1"/>
</dbReference>
<comment type="caution">
    <text evidence="9">The sequence shown here is derived from an EMBL/GenBank/DDBJ whole genome shotgun (WGS) entry which is preliminary data.</text>
</comment>
<dbReference type="InterPro" id="IPR006710">
    <property type="entry name" value="Glyco_hydro_43"/>
</dbReference>
<evidence type="ECO:0000256" key="6">
    <source>
        <dbReference type="PIRSR" id="PIRSR606710-2"/>
    </source>
</evidence>